<evidence type="ECO:0000313" key="2">
    <source>
        <dbReference type="Proteomes" id="UP000466442"/>
    </source>
</evidence>
<dbReference type="Proteomes" id="UP000466442">
    <property type="component" value="Linkage Group LG5"/>
</dbReference>
<protein>
    <submittedName>
        <fullName evidence="1">Uncharacterized protein</fullName>
    </submittedName>
</protein>
<organism evidence="1 2">
    <name type="scientific">Apolygus lucorum</name>
    <name type="common">Small green plant bug</name>
    <name type="synonym">Lygocoris lucorum</name>
    <dbReference type="NCBI Taxonomy" id="248454"/>
    <lineage>
        <taxon>Eukaryota</taxon>
        <taxon>Metazoa</taxon>
        <taxon>Ecdysozoa</taxon>
        <taxon>Arthropoda</taxon>
        <taxon>Hexapoda</taxon>
        <taxon>Insecta</taxon>
        <taxon>Pterygota</taxon>
        <taxon>Neoptera</taxon>
        <taxon>Paraneoptera</taxon>
        <taxon>Hemiptera</taxon>
        <taxon>Heteroptera</taxon>
        <taxon>Panheteroptera</taxon>
        <taxon>Cimicomorpha</taxon>
        <taxon>Miridae</taxon>
        <taxon>Mirini</taxon>
        <taxon>Apolygus</taxon>
    </lineage>
</organism>
<dbReference type="EMBL" id="WIXP02000005">
    <property type="protein sequence ID" value="KAF6210481.1"/>
    <property type="molecule type" value="Genomic_DNA"/>
</dbReference>
<gene>
    <name evidence="1" type="ORF">GE061_013587</name>
</gene>
<proteinExistence type="predicted"/>
<reference evidence="1" key="1">
    <citation type="journal article" date="2021" name="Mol. Ecol. Resour.">
        <title>Apolygus lucorum genome provides insights into omnivorousness and mesophyll feeding.</title>
        <authorList>
            <person name="Liu Y."/>
            <person name="Liu H."/>
            <person name="Wang H."/>
            <person name="Huang T."/>
            <person name="Liu B."/>
            <person name="Yang B."/>
            <person name="Yin L."/>
            <person name="Li B."/>
            <person name="Zhang Y."/>
            <person name="Zhang S."/>
            <person name="Jiang F."/>
            <person name="Zhang X."/>
            <person name="Ren Y."/>
            <person name="Wang B."/>
            <person name="Wang S."/>
            <person name="Lu Y."/>
            <person name="Wu K."/>
            <person name="Fan W."/>
            <person name="Wang G."/>
        </authorList>
    </citation>
    <scope>NUCLEOTIDE SEQUENCE</scope>
    <source>
        <strain evidence="1">12Hb</strain>
    </source>
</reference>
<evidence type="ECO:0000313" key="1">
    <source>
        <dbReference type="EMBL" id="KAF6210481.1"/>
    </source>
</evidence>
<dbReference type="SUPFAM" id="SSF53955">
    <property type="entry name" value="Lysozyme-like"/>
    <property type="match status" value="1"/>
</dbReference>
<comment type="caution">
    <text evidence="1">The sequence shown here is derived from an EMBL/GenBank/DDBJ whole genome shotgun (WGS) entry which is preliminary data.</text>
</comment>
<dbReference type="InterPro" id="IPR023346">
    <property type="entry name" value="Lysozyme-like_dom_sf"/>
</dbReference>
<keyword evidence="2" id="KW-1185">Reference proteome</keyword>
<dbReference type="Gene3D" id="1.10.530.10">
    <property type="match status" value="1"/>
</dbReference>
<accession>A0A6A4KA44</accession>
<dbReference type="PROSITE" id="PS51257">
    <property type="entry name" value="PROKAR_LIPOPROTEIN"/>
    <property type="match status" value="1"/>
</dbReference>
<sequence length="223" mass="26162">MRASRLIFVLFLIVVSCRGKVFEPCELAKLFKYEYNEPLTKYLGSNLPFAMCVAGYHHYDTSYRRQHPNGTVAYGIFGLTESPNGPDRCTNSRYDATDDQLEDDFKCFTKTVLVHKDKAYMYHRLCASDLTRKYMCQENEYFDIVEILEPIYKDILDLSHGEEHVVVKFLKAHNIDFYEPPKRGSILIWIIKTYIWPIMKEYPSYILYPLIAICGILVPRLLR</sequence>
<dbReference type="AlphaFoldDB" id="A0A6A4KA44"/>
<name>A0A6A4KA44_APOLU</name>